<keyword evidence="4 8" id="KW-0808">Transferase</keyword>
<evidence type="ECO:0000256" key="3">
    <source>
        <dbReference type="ARBA" id="ARBA00022650"/>
    </source>
</evidence>
<dbReference type="Pfam" id="PF00696">
    <property type="entry name" value="AA_kinase"/>
    <property type="match status" value="1"/>
</dbReference>
<evidence type="ECO:0000256" key="4">
    <source>
        <dbReference type="ARBA" id="ARBA00022679"/>
    </source>
</evidence>
<dbReference type="PANTHER" id="PTHR43654:SF1">
    <property type="entry name" value="ISOPENTENYL PHOSPHATE KINASE"/>
    <property type="match status" value="1"/>
</dbReference>
<comment type="catalytic activity">
    <reaction evidence="8">
        <text>L-glutamate + ATP = L-glutamyl 5-phosphate + ADP</text>
        <dbReference type="Rhea" id="RHEA:14877"/>
        <dbReference type="ChEBI" id="CHEBI:29985"/>
        <dbReference type="ChEBI" id="CHEBI:30616"/>
        <dbReference type="ChEBI" id="CHEBI:58274"/>
        <dbReference type="ChEBI" id="CHEBI:456216"/>
        <dbReference type="EC" id="2.7.2.11"/>
    </reaction>
</comment>
<dbReference type="SUPFAM" id="SSF53633">
    <property type="entry name" value="Carbamate kinase-like"/>
    <property type="match status" value="1"/>
</dbReference>
<gene>
    <name evidence="8" type="primary">proB</name>
</gene>
<comment type="subcellular location">
    <subcellularLocation>
        <location evidence="8">Cytoplasm</location>
    </subcellularLocation>
</comment>
<dbReference type="FunFam" id="3.40.1160.10:FF:000006">
    <property type="entry name" value="Glutamate 5-kinase"/>
    <property type="match status" value="1"/>
</dbReference>
<dbReference type="InterPro" id="IPR005715">
    <property type="entry name" value="Glu_5kinase/COase_Synthase"/>
</dbReference>
<dbReference type="PRINTS" id="PR00474">
    <property type="entry name" value="GLU5KINASE"/>
</dbReference>
<dbReference type="EMBL" id="GU474936">
    <property type="protein sequence ID" value="ADI20021.1"/>
    <property type="molecule type" value="Genomic_DNA"/>
</dbReference>
<dbReference type="SUPFAM" id="SSF88697">
    <property type="entry name" value="PUA domain-like"/>
    <property type="match status" value="1"/>
</dbReference>
<keyword evidence="1 8" id="KW-0963">Cytoplasm</keyword>
<evidence type="ECO:0000256" key="5">
    <source>
        <dbReference type="ARBA" id="ARBA00022741"/>
    </source>
</evidence>
<dbReference type="GO" id="GO:0005524">
    <property type="term" value="F:ATP binding"/>
    <property type="evidence" value="ECO:0007669"/>
    <property type="project" value="UniProtKB-KW"/>
</dbReference>
<dbReference type="HAMAP" id="MF_00456">
    <property type="entry name" value="ProB"/>
    <property type="match status" value="1"/>
</dbReference>
<dbReference type="InterPro" id="IPR015947">
    <property type="entry name" value="PUA-like_sf"/>
</dbReference>
<dbReference type="CDD" id="cd21157">
    <property type="entry name" value="PUA_G5K"/>
    <property type="match status" value="1"/>
</dbReference>
<dbReference type="GO" id="GO:0003723">
    <property type="term" value="F:RNA binding"/>
    <property type="evidence" value="ECO:0007669"/>
    <property type="project" value="InterPro"/>
</dbReference>
<reference evidence="10" key="1">
    <citation type="journal article" date="2011" name="Environ. Microbiol.">
        <title>Time-series analyses of Monterey Bay coastal microbial picoplankton using a 'genome proxy' microarray.</title>
        <authorList>
            <person name="Rich V.I."/>
            <person name="Pham V.D."/>
            <person name="Eppley J."/>
            <person name="Shi Y."/>
            <person name="DeLong E.F."/>
        </authorList>
    </citation>
    <scope>NUCLEOTIDE SEQUENCE</scope>
</reference>
<dbReference type="PROSITE" id="PS50890">
    <property type="entry name" value="PUA"/>
    <property type="match status" value="1"/>
</dbReference>
<feature type="binding site" evidence="8">
    <location>
        <begin position="154"/>
        <end position="155"/>
    </location>
    <ligand>
        <name>ATP</name>
        <dbReference type="ChEBI" id="CHEBI:30616"/>
    </ligand>
</feature>
<proteinExistence type="inferred from homology"/>
<keyword evidence="3 8" id="KW-0641">Proline biosynthesis</keyword>
<dbReference type="SMART" id="SM00359">
    <property type="entry name" value="PUA"/>
    <property type="match status" value="1"/>
</dbReference>
<feature type="binding site" evidence="8">
    <location>
        <position position="35"/>
    </location>
    <ligand>
        <name>substrate</name>
    </ligand>
</feature>
<feature type="domain" description="PUA" evidence="9">
    <location>
        <begin position="260"/>
        <end position="343"/>
    </location>
</feature>
<dbReference type="InterPro" id="IPR011529">
    <property type="entry name" value="Glu_5kinase"/>
</dbReference>
<comment type="similarity">
    <text evidence="8">Belongs to the glutamate 5-kinase family.</text>
</comment>
<evidence type="ECO:0000256" key="2">
    <source>
        <dbReference type="ARBA" id="ARBA00022605"/>
    </source>
</evidence>
<dbReference type="PIRSF" id="PIRSF000729">
    <property type="entry name" value="GK"/>
    <property type="match status" value="1"/>
</dbReference>
<comment type="caution">
    <text evidence="8">Lacks conserved residue(s) required for the propagation of feature annotation.</text>
</comment>
<accession>E0Y030</accession>
<comment type="function">
    <text evidence="8">Catalyzes the transfer of a phosphate group to glutamate to form L-glutamate 5-phosphate.</text>
</comment>
<dbReference type="GO" id="GO:0005829">
    <property type="term" value="C:cytosol"/>
    <property type="evidence" value="ECO:0007669"/>
    <property type="project" value="TreeGrafter"/>
</dbReference>
<dbReference type="GO" id="GO:0004349">
    <property type="term" value="F:glutamate 5-kinase activity"/>
    <property type="evidence" value="ECO:0007669"/>
    <property type="project" value="UniProtKB-UniRule"/>
</dbReference>
<dbReference type="InterPro" id="IPR036393">
    <property type="entry name" value="AceGlu_kinase-like_sf"/>
</dbReference>
<dbReference type="PROSITE" id="PS00902">
    <property type="entry name" value="GLUTAMATE_5_KINASE"/>
    <property type="match status" value="1"/>
</dbReference>
<dbReference type="AlphaFoldDB" id="E0Y030"/>
<dbReference type="NCBIfam" id="TIGR01027">
    <property type="entry name" value="proB"/>
    <property type="match status" value="1"/>
</dbReference>
<comment type="pathway">
    <text evidence="8">Amino-acid biosynthesis; L-proline biosynthesis; L-glutamate 5-semialdehyde from L-glutamate: step 1/2.</text>
</comment>
<dbReference type="GO" id="GO:0055129">
    <property type="term" value="P:L-proline biosynthetic process"/>
    <property type="evidence" value="ECO:0007669"/>
    <property type="project" value="UniProtKB-UniRule"/>
</dbReference>
<keyword evidence="6 8" id="KW-0418">Kinase</keyword>
<dbReference type="EC" id="2.7.2.11" evidence="8"/>
<feature type="binding site" evidence="8">
    <location>
        <position position="134"/>
    </location>
    <ligand>
        <name>substrate</name>
    </ligand>
</feature>
<dbReference type="UniPathway" id="UPA00098">
    <property type="reaction ID" value="UER00359"/>
</dbReference>
<feature type="binding site" evidence="8">
    <location>
        <position position="122"/>
    </location>
    <ligand>
        <name>substrate</name>
    </ligand>
</feature>
<dbReference type="Gene3D" id="3.40.1160.10">
    <property type="entry name" value="Acetylglutamate kinase-like"/>
    <property type="match status" value="2"/>
</dbReference>
<dbReference type="PANTHER" id="PTHR43654">
    <property type="entry name" value="GLUTAMATE 5-KINASE"/>
    <property type="match status" value="1"/>
</dbReference>
<evidence type="ECO:0000256" key="6">
    <source>
        <dbReference type="ARBA" id="ARBA00022777"/>
    </source>
</evidence>
<organism evidence="10">
    <name type="scientific">uncultured gamma proteobacterium EB000_65A11</name>
    <dbReference type="NCBI Taxonomy" id="710972"/>
    <lineage>
        <taxon>Bacteria</taxon>
        <taxon>Pseudomonadati</taxon>
        <taxon>Pseudomonadota</taxon>
        <taxon>Gammaproteobacteria</taxon>
        <taxon>environmental samples</taxon>
    </lineage>
</organism>
<dbReference type="CDD" id="cd04242">
    <property type="entry name" value="AAK_G5K_ProB"/>
    <property type="match status" value="1"/>
</dbReference>
<dbReference type="InterPro" id="IPR019797">
    <property type="entry name" value="Glutamate_5-kinase_CS"/>
</dbReference>
<evidence type="ECO:0000313" key="10">
    <source>
        <dbReference type="EMBL" id="ADI20021.1"/>
    </source>
</evidence>
<dbReference type="InterPro" id="IPR041739">
    <property type="entry name" value="G5K_ProB"/>
</dbReference>
<evidence type="ECO:0000256" key="1">
    <source>
        <dbReference type="ARBA" id="ARBA00022490"/>
    </source>
</evidence>
<sequence>MTANGKGLDVALIGDLVDQMVEVRKSGVQIVLVSSGAVAEGMTRLGLKVRPASLHMLQAAAAVGQMGLIQVYESHFQRHNMHTAQVLLTHDDLRSRERYLNARNTLKNLLSLGVMPVVNENDTVVTDEIRFGDNDTLAALVANLIGASTVVLLTDQKGLFTSNPDKDADAKLIPSAMSADQQLDEVAGDGGVLGQGGMFTKVNAARMAARSGASTVIASGREARCISQLTQGLVTGTLIKSESDLLVARKQWLAALPALGVLHLDPGAARVVREHGRSVLAVGVEAVSGKFTRGDVVSCVDQSGIELGRGLINYSSEEAEVLRGQPSSEIETILGYIGDDELIHRDNLVMLA</sequence>
<keyword evidence="5 8" id="KW-0547">Nucleotide-binding</keyword>
<dbReference type="InterPro" id="IPR036974">
    <property type="entry name" value="PUA_sf"/>
</dbReference>
<evidence type="ECO:0000259" key="9">
    <source>
        <dbReference type="SMART" id="SM00359"/>
    </source>
</evidence>
<dbReference type="InterPro" id="IPR001057">
    <property type="entry name" value="Glu/AcGlu_kinase"/>
</dbReference>
<dbReference type="Pfam" id="PF01472">
    <property type="entry name" value="PUA"/>
    <property type="match status" value="1"/>
</dbReference>
<keyword evidence="7 8" id="KW-0067">ATP-binding</keyword>
<protein>
    <recommendedName>
        <fullName evidence="8">Glutamate 5-kinase</fullName>
        <ecNumber evidence="8">2.7.2.11</ecNumber>
    </recommendedName>
    <alternativeName>
        <fullName evidence="8">Gamma-glutamyl kinase</fullName>
        <shortName evidence="8">GK</shortName>
    </alternativeName>
</protein>
<dbReference type="Gene3D" id="2.30.130.10">
    <property type="entry name" value="PUA domain"/>
    <property type="match status" value="1"/>
</dbReference>
<evidence type="ECO:0000256" key="8">
    <source>
        <dbReference type="HAMAP-Rule" id="MF_00456"/>
    </source>
</evidence>
<name>E0Y030_9GAMM</name>
<dbReference type="InterPro" id="IPR001048">
    <property type="entry name" value="Asp/Glu/Uridylate_kinase"/>
</dbReference>
<dbReference type="InterPro" id="IPR002478">
    <property type="entry name" value="PUA"/>
</dbReference>
<keyword evidence="2 8" id="KW-0028">Amino-acid biosynthesis</keyword>
<evidence type="ECO:0000256" key="7">
    <source>
        <dbReference type="ARBA" id="ARBA00022840"/>
    </source>
</evidence>